<organism evidence="2">
    <name type="scientific">viral metagenome</name>
    <dbReference type="NCBI Taxonomy" id="1070528"/>
    <lineage>
        <taxon>unclassified sequences</taxon>
        <taxon>metagenomes</taxon>
        <taxon>organismal metagenomes</taxon>
    </lineage>
</organism>
<evidence type="ECO:0000256" key="1">
    <source>
        <dbReference type="SAM" id="Phobius"/>
    </source>
</evidence>
<reference evidence="2" key="1">
    <citation type="journal article" date="2020" name="Nature">
        <title>Giant virus diversity and host interactions through global metagenomics.</title>
        <authorList>
            <person name="Schulz F."/>
            <person name="Roux S."/>
            <person name="Paez-Espino D."/>
            <person name="Jungbluth S."/>
            <person name="Walsh D.A."/>
            <person name="Denef V.J."/>
            <person name="McMahon K.D."/>
            <person name="Konstantinidis K.T."/>
            <person name="Eloe-Fadrosh E.A."/>
            <person name="Kyrpides N.C."/>
            <person name="Woyke T."/>
        </authorList>
    </citation>
    <scope>NUCLEOTIDE SEQUENCE</scope>
    <source>
        <strain evidence="2">GVMAG-S-1101164-72</strain>
    </source>
</reference>
<name>A0A6C0AQ10_9ZZZZ</name>
<protein>
    <submittedName>
        <fullName evidence="2">Uncharacterized protein</fullName>
    </submittedName>
</protein>
<keyword evidence="1" id="KW-0472">Membrane</keyword>
<feature type="transmembrane region" description="Helical" evidence="1">
    <location>
        <begin position="96"/>
        <end position="116"/>
    </location>
</feature>
<accession>A0A6C0AQ10</accession>
<keyword evidence="1" id="KW-0812">Transmembrane</keyword>
<feature type="transmembrane region" description="Helical" evidence="1">
    <location>
        <begin position="73"/>
        <end position="89"/>
    </location>
</feature>
<dbReference type="AlphaFoldDB" id="A0A6C0AQ10"/>
<evidence type="ECO:0000313" key="2">
    <source>
        <dbReference type="EMBL" id="QHS81550.1"/>
    </source>
</evidence>
<keyword evidence="1" id="KW-1133">Transmembrane helix</keyword>
<proteinExistence type="predicted"/>
<feature type="transmembrane region" description="Helical" evidence="1">
    <location>
        <begin position="6"/>
        <end position="29"/>
    </location>
</feature>
<dbReference type="EMBL" id="MN740758">
    <property type="protein sequence ID" value="QHS81550.1"/>
    <property type="molecule type" value="Genomic_DNA"/>
</dbReference>
<feature type="transmembrane region" description="Helical" evidence="1">
    <location>
        <begin position="36"/>
        <end position="53"/>
    </location>
</feature>
<sequence>MNQLQQRFLMFLIGCIGIRSLFVVIAKYIDPKYLKYLGYLALLPATGFMYIFVTGSRKTGAEVFGEQIWWNNLRPVHSILYFLFAYNAIIGNNQSWIYLLADVIIGLISFLIHHSVNGNIFKVFTT</sequence>